<dbReference type="VEuPathDB" id="FungiDB:CHGG_08392"/>
<proteinExistence type="predicted"/>
<evidence type="ECO:0000256" key="1">
    <source>
        <dbReference type="SAM" id="MobiDB-lite"/>
    </source>
</evidence>
<dbReference type="AlphaFoldDB" id="Q2GUG2"/>
<dbReference type="EMBL" id="CH408034">
    <property type="protein sequence ID" value="EAQ84378.1"/>
    <property type="molecule type" value="Genomic_DNA"/>
</dbReference>
<feature type="compositionally biased region" description="Basic and acidic residues" evidence="1">
    <location>
        <begin position="36"/>
        <end position="46"/>
    </location>
</feature>
<dbReference type="HOGENOM" id="CLU_3014023_0_0_1"/>
<organism evidence="2 3">
    <name type="scientific">Chaetomium globosum (strain ATCC 6205 / CBS 148.51 / DSM 1962 / NBRC 6347 / NRRL 1970)</name>
    <name type="common">Soil fungus</name>
    <dbReference type="NCBI Taxonomy" id="306901"/>
    <lineage>
        <taxon>Eukaryota</taxon>
        <taxon>Fungi</taxon>
        <taxon>Dikarya</taxon>
        <taxon>Ascomycota</taxon>
        <taxon>Pezizomycotina</taxon>
        <taxon>Sordariomycetes</taxon>
        <taxon>Sordariomycetidae</taxon>
        <taxon>Sordariales</taxon>
        <taxon>Chaetomiaceae</taxon>
        <taxon>Chaetomium</taxon>
    </lineage>
</organism>
<name>Q2GUG2_CHAGB</name>
<dbReference type="RefSeq" id="XP_001226319.1">
    <property type="nucleotide sequence ID" value="XM_001226318.1"/>
</dbReference>
<dbReference type="GeneID" id="4394686"/>
<dbReference type="Proteomes" id="UP000001056">
    <property type="component" value="Unassembled WGS sequence"/>
</dbReference>
<sequence>MAESAQIEAADEEAEIRFFLFVFVIVKECATEACKSRSEAASHRGPDAVSGFLLAI</sequence>
<feature type="region of interest" description="Disordered" evidence="1">
    <location>
        <begin position="36"/>
        <end position="56"/>
    </location>
</feature>
<evidence type="ECO:0000313" key="3">
    <source>
        <dbReference type="Proteomes" id="UP000001056"/>
    </source>
</evidence>
<protein>
    <submittedName>
        <fullName evidence="2">Uncharacterized protein</fullName>
    </submittedName>
</protein>
<gene>
    <name evidence="2" type="ORF">CHGG_08392</name>
</gene>
<evidence type="ECO:0000313" key="2">
    <source>
        <dbReference type="EMBL" id="EAQ84378.1"/>
    </source>
</evidence>
<reference evidence="3" key="1">
    <citation type="journal article" date="2015" name="Genome Announc.">
        <title>Draft genome sequence of the cellulolytic fungus Chaetomium globosum.</title>
        <authorList>
            <person name="Cuomo C.A."/>
            <person name="Untereiner W.A."/>
            <person name="Ma L.-J."/>
            <person name="Grabherr M."/>
            <person name="Birren B.W."/>
        </authorList>
    </citation>
    <scope>NUCLEOTIDE SEQUENCE [LARGE SCALE GENOMIC DNA]</scope>
    <source>
        <strain evidence="3">ATCC 6205 / CBS 148.51 / DSM 1962 / NBRC 6347 / NRRL 1970</strain>
    </source>
</reference>
<accession>Q2GUG2</accession>
<keyword evidence="3" id="KW-1185">Reference proteome</keyword>
<dbReference type="InParanoid" id="Q2GUG2"/>